<sequence length="179" mass="20866">MPLNSLPLKIINSKRYTKFRPLRYTLYIICFVLFYSTIRPLGRPSLDDYIKLNSVYVLLLLFILVIIAVGFYFYSRNYEILGSLIIGTDSISISLNNISPVTYPVLDLKNFKISRGATVHHIDDTRYPPETNDNWISFTFNGTAYKYEFAIENVLENDAFEKVVNEVRGMYDSFYYESI</sequence>
<reference evidence="2 3" key="1">
    <citation type="submission" date="2020-10" db="EMBL/GenBank/DDBJ databases">
        <title>Connecting structure to function with the recovery of over 1000 high-quality activated sludge metagenome-assembled genomes encoding full-length rRNA genes using long-read sequencing.</title>
        <authorList>
            <person name="Singleton C.M."/>
            <person name="Petriglieri F."/>
            <person name="Kristensen J.M."/>
            <person name="Kirkegaard R.H."/>
            <person name="Michaelsen T.Y."/>
            <person name="Andersen M.H."/>
            <person name="Karst S.M."/>
            <person name="Dueholm M.S."/>
            <person name="Nielsen P.H."/>
            <person name="Albertsen M."/>
        </authorList>
    </citation>
    <scope>NUCLEOTIDE SEQUENCE [LARGE SCALE GENOMIC DNA]</scope>
    <source>
        <strain evidence="2">Ribe_18-Q3-R11-54_MAXAC.273</strain>
    </source>
</reference>
<dbReference type="AlphaFoldDB" id="A0A9D7SZ66"/>
<dbReference type="EMBL" id="JADKGY010000032">
    <property type="protein sequence ID" value="MBK9984854.1"/>
    <property type="molecule type" value="Genomic_DNA"/>
</dbReference>
<keyword evidence="1" id="KW-0472">Membrane</keyword>
<name>A0A9D7SZ66_9BACT</name>
<keyword evidence="1" id="KW-0812">Transmembrane</keyword>
<feature type="transmembrane region" description="Helical" evidence="1">
    <location>
        <begin position="54"/>
        <end position="74"/>
    </location>
</feature>
<gene>
    <name evidence="2" type="ORF">IPP15_21245</name>
</gene>
<protein>
    <submittedName>
        <fullName evidence="2">Uncharacterized protein</fullName>
    </submittedName>
</protein>
<evidence type="ECO:0000313" key="3">
    <source>
        <dbReference type="Proteomes" id="UP000808337"/>
    </source>
</evidence>
<proteinExistence type="predicted"/>
<feature type="transmembrane region" description="Helical" evidence="1">
    <location>
        <begin position="21"/>
        <end position="42"/>
    </location>
</feature>
<evidence type="ECO:0000313" key="2">
    <source>
        <dbReference type="EMBL" id="MBK9984854.1"/>
    </source>
</evidence>
<evidence type="ECO:0000256" key="1">
    <source>
        <dbReference type="SAM" id="Phobius"/>
    </source>
</evidence>
<comment type="caution">
    <text evidence="2">The sequence shown here is derived from an EMBL/GenBank/DDBJ whole genome shotgun (WGS) entry which is preliminary data.</text>
</comment>
<keyword evidence="1" id="KW-1133">Transmembrane helix</keyword>
<accession>A0A9D7SZ66</accession>
<organism evidence="2 3">
    <name type="scientific">Candidatus Opimibacter skivensis</name>
    <dbReference type="NCBI Taxonomy" id="2982028"/>
    <lineage>
        <taxon>Bacteria</taxon>
        <taxon>Pseudomonadati</taxon>
        <taxon>Bacteroidota</taxon>
        <taxon>Saprospiria</taxon>
        <taxon>Saprospirales</taxon>
        <taxon>Saprospiraceae</taxon>
        <taxon>Candidatus Opimibacter</taxon>
    </lineage>
</organism>
<dbReference type="Proteomes" id="UP000808337">
    <property type="component" value="Unassembled WGS sequence"/>
</dbReference>